<organism evidence="1 2">
    <name type="scientific">Racocetra persica</name>
    <dbReference type="NCBI Taxonomy" id="160502"/>
    <lineage>
        <taxon>Eukaryota</taxon>
        <taxon>Fungi</taxon>
        <taxon>Fungi incertae sedis</taxon>
        <taxon>Mucoromycota</taxon>
        <taxon>Glomeromycotina</taxon>
        <taxon>Glomeromycetes</taxon>
        <taxon>Diversisporales</taxon>
        <taxon>Gigasporaceae</taxon>
        <taxon>Racocetra</taxon>
    </lineage>
</organism>
<proteinExistence type="predicted"/>
<feature type="non-terminal residue" evidence="1">
    <location>
        <position position="51"/>
    </location>
</feature>
<keyword evidence="2" id="KW-1185">Reference proteome</keyword>
<gene>
    <name evidence="1" type="ORF">RPERSI_LOCUS35259</name>
</gene>
<name>A0ACA9SY25_9GLOM</name>
<dbReference type="Proteomes" id="UP000789920">
    <property type="component" value="Unassembled WGS sequence"/>
</dbReference>
<evidence type="ECO:0000313" key="1">
    <source>
        <dbReference type="EMBL" id="CAG8848714.1"/>
    </source>
</evidence>
<accession>A0ACA9SY25</accession>
<comment type="caution">
    <text evidence="1">The sequence shown here is derived from an EMBL/GenBank/DDBJ whole genome shotgun (WGS) entry which is preliminary data.</text>
</comment>
<sequence length="51" mass="5537">HNTIVSSGSQVYFQPQPLTCPKFFVGHAGVNGTGFPLSYLFFENNGQCKDG</sequence>
<dbReference type="EMBL" id="CAJVQC010162010">
    <property type="protein sequence ID" value="CAG8848714.1"/>
    <property type="molecule type" value="Genomic_DNA"/>
</dbReference>
<feature type="non-terminal residue" evidence="1">
    <location>
        <position position="1"/>
    </location>
</feature>
<evidence type="ECO:0000313" key="2">
    <source>
        <dbReference type="Proteomes" id="UP000789920"/>
    </source>
</evidence>
<protein>
    <submittedName>
        <fullName evidence="1">32779_t:CDS:1</fullName>
    </submittedName>
</protein>
<reference evidence="1" key="1">
    <citation type="submission" date="2021-06" db="EMBL/GenBank/DDBJ databases">
        <authorList>
            <person name="Kallberg Y."/>
            <person name="Tangrot J."/>
            <person name="Rosling A."/>
        </authorList>
    </citation>
    <scope>NUCLEOTIDE SEQUENCE</scope>
    <source>
        <strain evidence="1">MA461A</strain>
    </source>
</reference>